<reference evidence="1" key="2">
    <citation type="submission" date="2021-04" db="EMBL/GenBank/DDBJ databases">
        <authorList>
            <person name="Podell S."/>
        </authorList>
    </citation>
    <scope>NUCLEOTIDE SEQUENCE</scope>
    <source>
        <strain evidence="1">Hildebrandi</strain>
    </source>
</reference>
<sequence length="121" mass="12693">MGDETAFTVRGIDNISNVSCHVSCAIQILCHAIPPIRQLLLSLLDHYHGTGETNNGTTIPNSHNVLVNELLDFVSGGSSRPHTATAAAATTTTTSAATTTTAMMNLGLFFRLGILDASSHT</sequence>
<organism evidence="1 2">
    <name type="scientific">Nitzschia inconspicua</name>
    <dbReference type="NCBI Taxonomy" id="303405"/>
    <lineage>
        <taxon>Eukaryota</taxon>
        <taxon>Sar</taxon>
        <taxon>Stramenopiles</taxon>
        <taxon>Ochrophyta</taxon>
        <taxon>Bacillariophyta</taxon>
        <taxon>Bacillariophyceae</taxon>
        <taxon>Bacillariophycidae</taxon>
        <taxon>Bacillariales</taxon>
        <taxon>Bacillariaceae</taxon>
        <taxon>Nitzschia</taxon>
    </lineage>
</organism>
<comment type="caution">
    <text evidence="1">The sequence shown here is derived from an EMBL/GenBank/DDBJ whole genome shotgun (WGS) entry which is preliminary data.</text>
</comment>
<evidence type="ECO:0000313" key="2">
    <source>
        <dbReference type="Proteomes" id="UP000693970"/>
    </source>
</evidence>
<dbReference type="OrthoDB" id="116701at2759"/>
<dbReference type="AlphaFoldDB" id="A0A9K3PAP9"/>
<accession>A0A9K3PAP9</accession>
<dbReference type="EMBL" id="JAGRRH010000066">
    <property type="protein sequence ID" value="KAG7338069.1"/>
    <property type="molecule type" value="Genomic_DNA"/>
</dbReference>
<evidence type="ECO:0000313" key="1">
    <source>
        <dbReference type="EMBL" id="KAG7338069.1"/>
    </source>
</evidence>
<dbReference type="Proteomes" id="UP000693970">
    <property type="component" value="Unassembled WGS sequence"/>
</dbReference>
<proteinExistence type="predicted"/>
<keyword evidence="2" id="KW-1185">Reference proteome</keyword>
<reference evidence="1" key="1">
    <citation type="journal article" date="2021" name="Sci. Rep.">
        <title>Diploid genomic architecture of Nitzschia inconspicua, an elite biomass production diatom.</title>
        <authorList>
            <person name="Oliver A."/>
            <person name="Podell S."/>
            <person name="Pinowska A."/>
            <person name="Traller J.C."/>
            <person name="Smith S.R."/>
            <person name="McClure R."/>
            <person name="Beliaev A."/>
            <person name="Bohutskyi P."/>
            <person name="Hill E.A."/>
            <person name="Rabines A."/>
            <person name="Zheng H."/>
            <person name="Allen L.Z."/>
            <person name="Kuo A."/>
            <person name="Grigoriev I.V."/>
            <person name="Allen A.E."/>
            <person name="Hazlebeck D."/>
            <person name="Allen E.E."/>
        </authorList>
    </citation>
    <scope>NUCLEOTIDE SEQUENCE</scope>
    <source>
        <strain evidence="1">Hildebrandi</strain>
    </source>
</reference>
<name>A0A9K3PAP9_9STRA</name>
<gene>
    <name evidence="1" type="ORF">IV203_006762</name>
</gene>
<protein>
    <submittedName>
        <fullName evidence="1">Uncharacterized protein</fullName>
    </submittedName>
</protein>